<sequence length="345" mass="39447">MATVHRRVRDVHASNWNDWDRKRKLVVVLMMLLVDEAPMMLERQVWCRQWLLRRTERGAYHTIFKELAVEDTPGFAEYMRMPHAKFVALVEAVAPFIKKQETCMRESTQPSERVALAIRYLATGETFQSLSFQFGIGTSTISCIVMEVCVAIYGVFGKEYLKTPNTSDKWNEIAQLFYSRWNIPNIIGAIDGKMILIQKPAHAGSHFHDHKGNESIIALVMAGPEYECLFVDVGTNGRNPDGHAWHRCSLKKALESCDNPLNIPPLRPLSGASKPIPFVLTGDEAFPLSKHMLKPYPRRNLTVEERIANYRISRGRRISENILGILGNRWRCFPAPFLLQPEKVQ</sequence>
<dbReference type="AlphaFoldDB" id="A0AAD9Q0Y8"/>
<dbReference type="InterPro" id="IPR045249">
    <property type="entry name" value="HARBI1-like"/>
</dbReference>
<dbReference type="Proteomes" id="UP001249851">
    <property type="component" value="Unassembled WGS sequence"/>
</dbReference>
<comment type="cofactor">
    <cofactor evidence="1">
        <name>a divalent metal cation</name>
        <dbReference type="ChEBI" id="CHEBI:60240"/>
    </cofactor>
</comment>
<proteinExistence type="inferred from homology"/>
<evidence type="ECO:0000313" key="10">
    <source>
        <dbReference type="Proteomes" id="UP001249851"/>
    </source>
</evidence>
<dbReference type="GO" id="GO:0005634">
    <property type="term" value="C:nucleus"/>
    <property type="evidence" value="ECO:0007669"/>
    <property type="project" value="UniProtKB-SubCell"/>
</dbReference>
<dbReference type="PANTHER" id="PTHR22930">
    <property type="match status" value="1"/>
</dbReference>
<comment type="subcellular location">
    <subcellularLocation>
        <location evidence="2">Nucleus</location>
    </subcellularLocation>
</comment>
<evidence type="ECO:0000256" key="1">
    <source>
        <dbReference type="ARBA" id="ARBA00001968"/>
    </source>
</evidence>
<organism evidence="9 10">
    <name type="scientific">Acropora cervicornis</name>
    <name type="common">Staghorn coral</name>
    <dbReference type="NCBI Taxonomy" id="6130"/>
    <lineage>
        <taxon>Eukaryota</taxon>
        <taxon>Metazoa</taxon>
        <taxon>Cnidaria</taxon>
        <taxon>Anthozoa</taxon>
        <taxon>Hexacorallia</taxon>
        <taxon>Scleractinia</taxon>
        <taxon>Astrocoeniina</taxon>
        <taxon>Acroporidae</taxon>
        <taxon>Acropora</taxon>
    </lineage>
</organism>
<dbReference type="GO" id="GO:0046872">
    <property type="term" value="F:metal ion binding"/>
    <property type="evidence" value="ECO:0007669"/>
    <property type="project" value="UniProtKB-KW"/>
</dbReference>
<dbReference type="InterPro" id="IPR027806">
    <property type="entry name" value="HARBI1_dom"/>
</dbReference>
<dbReference type="Pfam" id="PF13359">
    <property type="entry name" value="DDE_Tnp_4"/>
    <property type="match status" value="1"/>
</dbReference>
<feature type="domain" description="DDE Tnp4" evidence="8">
    <location>
        <begin position="190"/>
        <end position="342"/>
    </location>
</feature>
<evidence type="ECO:0000256" key="4">
    <source>
        <dbReference type="ARBA" id="ARBA00022722"/>
    </source>
</evidence>
<dbReference type="GO" id="GO:0016787">
    <property type="term" value="F:hydrolase activity"/>
    <property type="evidence" value="ECO:0007669"/>
    <property type="project" value="UniProtKB-KW"/>
</dbReference>
<name>A0AAD9Q0Y8_ACRCE</name>
<dbReference type="PANTHER" id="PTHR22930:SF269">
    <property type="entry name" value="NUCLEASE HARBI1-LIKE PROTEIN"/>
    <property type="match status" value="1"/>
</dbReference>
<comment type="similarity">
    <text evidence="3">Belongs to the HARBI1 family.</text>
</comment>
<keyword evidence="5" id="KW-0479">Metal-binding</keyword>
<keyword evidence="10" id="KW-1185">Reference proteome</keyword>
<gene>
    <name evidence="9" type="ORF">P5673_026662</name>
</gene>
<comment type="caution">
    <text evidence="9">The sequence shown here is derived from an EMBL/GenBank/DDBJ whole genome shotgun (WGS) entry which is preliminary data.</text>
</comment>
<dbReference type="GO" id="GO:0004518">
    <property type="term" value="F:nuclease activity"/>
    <property type="evidence" value="ECO:0007669"/>
    <property type="project" value="UniProtKB-KW"/>
</dbReference>
<reference evidence="9" key="2">
    <citation type="journal article" date="2023" name="Science">
        <title>Genomic signatures of disease resistance in endangered staghorn corals.</title>
        <authorList>
            <person name="Vollmer S.V."/>
            <person name="Selwyn J.D."/>
            <person name="Despard B.A."/>
            <person name="Roesel C.L."/>
        </authorList>
    </citation>
    <scope>NUCLEOTIDE SEQUENCE</scope>
    <source>
        <strain evidence="9">K2</strain>
    </source>
</reference>
<evidence type="ECO:0000256" key="3">
    <source>
        <dbReference type="ARBA" id="ARBA00006958"/>
    </source>
</evidence>
<evidence type="ECO:0000256" key="5">
    <source>
        <dbReference type="ARBA" id="ARBA00022723"/>
    </source>
</evidence>
<dbReference type="EMBL" id="JARQWQ010000088">
    <property type="protein sequence ID" value="KAK2552340.1"/>
    <property type="molecule type" value="Genomic_DNA"/>
</dbReference>
<evidence type="ECO:0000256" key="7">
    <source>
        <dbReference type="ARBA" id="ARBA00023242"/>
    </source>
</evidence>
<accession>A0AAD9Q0Y8</accession>
<evidence type="ECO:0000256" key="2">
    <source>
        <dbReference type="ARBA" id="ARBA00004123"/>
    </source>
</evidence>
<evidence type="ECO:0000313" key="9">
    <source>
        <dbReference type="EMBL" id="KAK2552340.1"/>
    </source>
</evidence>
<protein>
    <submittedName>
        <fullName evidence="9">Protein ALP1-like</fullName>
    </submittedName>
</protein>
<evidence type="ECO:0000256" key="6">
    <source>
        <dbReference type="ARBA" id="ARBA00022801"/>
    </source>
</evidence>
<keyword evidence="6" id="KW-0378">Hydrolase</keyword>
<keyword evidence="7" id="KW-0539">Nucleus</keyword>
<evidence type="ECO:0000259" key="8">
    <source>
        <dbReference type="Pfam" id="PF13359"/>
    </source>
</evidence>
<keyword evidence="4" id="KW-0540">Nuclease</keyword>
<reference evidence="9" key="1">
    <citation type="journal article" date="2023" name="G3 (Bethesda)">
        <title>Whole genome assembly and annotation of the endangered Caribbean coral Acropora cervicornis.</title>
        <authorList>
            <person name="Selwyn J.D."/>
            <person name="Vollmer S.V."/>
        </authorList>
    </citation>
    <scope>NUCLEOTIDE SEQUENCE</scope>
    <source>
        <strain evidence="9">K2</strain>
    </source>
</reference>